<dbReference type="GO" id="GO:0004222">
    <property type="term" value="F:metalloendopeptidase activity"/>
    <property type="evidence" value="ECO:0007669"/>
    <property type="project" value="TreeGrafter"/>
</dbReference>
<dbReference type="OrthoDB" id="10250783at2759"/>
<keyword evidence="10" id="KW-0482">Metalloprotease</keyword>
<dbReference type="SMART" id="SM01264">
    <property type="entry name" value="M16C_associated"/>
    <property type="match status" value="1"/>
</dbReference>
<dbReference type="InterPro" id="IPR011765">
    <property type="entry name" value="Pept_M16_N"/>
</dbReference>
<evidence type="ECO:0000256" key="11">
    <source>
        <dbReference type="ARBA" id="ARBA00023128"/>
    </source>
</evidence>
<evidence type="ECO:0000256" key="10">
    <source>
        <dbReference type="ARBA" id="ARBA00023049"/>
    </source>
</evidence>
<dbReference type="InterPro" id="IPR055130">
    <property type="entry name" value="PreP_C"/>
</dbReference>
<keyword evidence="11" id="KW-0496">Mitochondrion</keyword>
<evidence type="ECO:0000313" key="13">
    <source>
        <dbReference type="Proteomes" id="UP000694845"/>
    </source>
</evidence>
<evidence type="ECO:0000313" key="14">
    <source>
        <dbReference type="RefSeq" id="XP_022112055.1"/>
    </source>
</evidence>
<dbReference type="Pfam" id="PF00675">
    <property type="entry name" value="Peptidase_M16"/>
    <property type="match status" value="1"/>
</dbReference>
<dbReference type="InterPro" id="IPR011249">
    <property type="entry name" value="Metalloenz_LuxS/M16"/>
</dbReference>
<dbReference type="FunFam" id="3.30.830.10:FF:000020">
    <property type="entry name" value="Mitochondrial presequence protease"/>
    <property type="match status" value="1"/>
</dbReference>
<keyword evidence="13" id="KW-1185">Reference proteome</keyword>
<dbReference type="AlphaFoldDB" id="A0A8B8A569"/>
<comment type="subunit">
    <text evidence="4">Monomer and homodimer; homodimerization is induced by binding of the substrate.</text>
</comment>
<dbReference type="KEGG" id="aplc:110991152"/>
<evidence type="ECO:0000256" key="6">
    <source>
        <dbReference type="ARBA" id="ARBA00022670"/>
    </source>
</evidence>
<dbReference type="Pfam" id="PF08367">
    <property type="entry name" value="M16C_assoc"/>
    <property type="match status" value="1"/>
</dbReference>
<dbReference type="GO" id="GO:0016485">
    <property type="term" value="P:protein processing"/>
    <property type="evidence" value="ECO:0007669"/>
    <property type="project" value="TreeGrafter"/>
</dbReference>
<evidence type="ECO:0000256" key="8">
    <source>
        <dbReference type="ARBA" id="ARBA00022801"/>
    </source>
</evidence>
<comment type="subcellular location">
    <subcellularLocation>
        <location evidence="2">Mitochondrion matrix</location>
    </subcellularLocation>
</comment>
<evidence type="ECO:0000256" key="7">
    <source>
        <dbReference type="ARBA" id="ARBA00022723"/>
    </source>
</evidence>
<evidence type="ECO:0000256" key="1">
    <source>
        <dbReference type="ARBA" id="ARBA00001947"/>
    </source>
</evidence>
<evidence type="ECO:0000256" key="3">
    <source>
        <dbReference type="ARBA" id="ARBA00007575"/>
    </source>
</evidence>
<dbReference type="Pfam" id="PF05193">
    <property type="entry name" value="Peptidase_M16_C"/>
    <property type="match status" value="1"/>
</dbReference>
<keyword evidence="9" id="KW-0862">Zinc</keyword>
<dbReference type="FunFam" id="3.30.830.10:FF:000011">
    <property type="entry name" value="Presequence protease, mitochondrial"/>
    <property type="match status" value="1"/>
</dbReference>
<evidence type="ECO:0000256" key="2">
    <source>
        <dbReference type="ARBA" id="ARBA00004305"/>
    </source>
</evidence>
<dbReference type="GO" id="GO:0005759">
    <property type="term" value="C:mitochondrial matrix"/>
    <property type="evidence" value="ECO:0007669"/>
    <property type="project" value="UniProtKB-SubCell"/>
</dbReference>
<dbReference type="GeneID" id="110991152"/>
<dbReference type="PANTHER" id="PTHR43016:SF13">
    <property type="entry name" value="PRESEQUENCE PROTEASE, MITOCHONDRIAL"/>
    <property type="match status" value="1"/>
</dbReference>
<evidence type="ECO:0000256" key="9">
    <source>
        <dbReference type="ARBA" id="ARBA00022833"/>
    </source>
</evidence>
<keyword evidence="6" id="KW-0645">Protease</keyword>
<sequence>MQRVCRFSQFTCISNTRNLSIFPSDFNRWQTFARCKSHRLYCAASALETAEAYQPGQKMHGFTVRKVIPVPELYLTAVTLMHDVTGAKYLHVAREDSNNVFSVGFRTTPMDSTGVPHILEHTTLCGSQRYPCRDPFFKMLNRSLATFMNAWTASDYTMYPFSSQNPKDFSNLLSVYLDAAFFPRLRELDFRQEGWRLENENNQDPDSPIIFKGVVFNEMKGAMTSPEQIFALHCQNNLLPGHTYSHNSGGDPLHIPHLTWQQLKDFHATHYHPSNSRFFTYGDLPLEGHLEAIQQQALASFSPITPNTEVPNEARWTQPREKHVRCAPDPMAADPEKQTTVSVSFLLNSLTDSFEGFTMSILSHLLVSGPTSPFYQALVQANIGSDYSPVLGYDGSTKDASFSVGLQGIRQEDVEPVKSIIEDTFKKVVENGFEKERIDAVLHKIEISQKHQTTTFGLQLIASLMQSWNHDTELADVLRVNRNVDRFQACLADNPRFLQDKTEEYFLRNPHRLTLVMTPKEDYKDELDQEEKRILDSMVSELSQEDRRGIYAKGLELADEQDREEDVSVLPTLKVSDIEPELKRAKLDFKQSDGIHVQCCEQPTNGITYFRAVSTLRSVPDDLLPYIPLFCGVITRMGAADMTFHEFAQREELKTGGLGVGHHACQDPNDVLSVEQGITLTSFSLDKNLEDMFQLWSDVFNSPNLKDMDRLTTLVRMRASELAMSIPDMGHAYAMKHAGSLLSPVGRIKEICGGMAQVSFMKRIAEASDLTETMEKIRQVSGLLLNKDNLRCALNSGPEFMDDALRHLQSFLGCLPGAAQETKRPLLTKIEDFCSVSQRTHFELPFPVNYASRGVRAVSYTHADFAKLRILARLMSAKFLHREIREKGGAYGSGATLGTEGSFKFYSYRDPNSLQTLEAFDRAVEWAIEGSYSQQDIDEAKLSVFSAVDAPIAPSDKGMTLFTSHISDDMRQEQRQRMFAVSQEDLQEVAQRYLALGAQVDSLTLLGPQNTATASDKWKVFRESD</sequence>
<evidence type="ECO:0000256" key="5">
    <source>
        <dbReference type="ARBA" id="ARBA00020167"/>
    </source>
</evidence>
<proteinExistence type="inferred from homology"/>
<comment type="cofactor">
    <cofactor evidence="1">
        <name>Zn(2+)</name>
        <dbReference type="ChEBI" id="CHEBI:29105"/>
    </cofactor>
</comment>
<dbReference type="Pfam" id="PF22516">
    <property type="entry name" value="PreP_C"/>
    <property type="match status" value="1"/>
</dbReference>
<dbReference type="Proteomes" id="UP000694845">
    <property type="component" value="Unplaced"/>
</dbReference>
<reference evidence="14" key="1">
    <citation type="submission" date="2025-08" db="UniProtKB">
        <authorList>
            <consortium name="RefSeq"/>
        </authorList>
    </citation>
    <scope>IDENTIFICATION</scope>
</reference>
<dbReference type="RefSeq" id="XP_022112055.1">
    <property type="nucleotide sequence ID" value="XM_022256363.1"/>
</dbReference>
<name>A0A8B8A569_ACAPL</name>
<keyword evidence="8" id="KW-0378">Hydrolase</keyword>
<dbReference type="GO" id="GO:0046872">
    <property type="term" value="F:metal ion binding"/>
    <property type="evidence" value="ECO:0007669"/>
    <property type="project" value="UniProtKB-KW"/>
</dbReference>
<organism evidence="13 14">
    <name type="scientific">Acanthaster planci</name>
    <name type="common">Crown-of-thorns starfish</name>
    <dbReference type="NCBI Taxonomy" id="133434"/>
    <lineage>
        <taxon>Eukaryota</taxon>
        <taxon>Metazoa</taxon>
        <taxon>Echinodermata</taxon>
        <taxon>Eleutherozoa</taxon>
        <taxon>Asterozoa</taxon>
        <taxon>Asteroidea</taxon>
        <taxon>Valvatacea</taxon>
        <taxon>Valvatida</taxon>
        <taxon>Acanthasteridae</taxon>
        <taxon>Acanthaster</taxon>
    </lineage>
</organism>
<keyword evidence="7" id="KW-0479">Metal-binding</keyword>
<dbReference type="InterPro" id="IPR013578">
    <property type="entry name" value="Peptidase_M16C_assoc"/>
</dbReference>
<comment type="similarity">
    <text evidence="3">Belongs to the peptidase M16 family. PreP subfamily.</text>
</comment>
<dbReference type="CTD" id="10531"/>
<protein>
    <recommendedName>
        <fullName evidence="5">Presequence protease, mitochondrial</fullName>
    </recommendedName>
</protein>
<dbReference type="SUPFAM" id="SSF63411">
    <property type="entry name" value="LuxS/MPP-like metallohydrolase"/>
    <property type="match status" value="4"/>
</dbReference>
<dbReference type="Gene3D" id="3.30.830.10">
    <property type="entry name" value="Metalloenzyme, LuxS/M16 peptidase-like"/>
    <property type="match status" value="4"/>
</dbReference>
<evidence type="ECO:0000259" key="12">
    <source>
        <dbReference type="SMART" id="SM01264"/>
    </source>
</evidence>
<evidence type="ECO:0000256" key="4">
    <source>
        <dbReference type="ARBA" id="ARBA00011853"/>
    </source>
</evidence>
<dbReference type="FunFam" id="3.30.830.10:FF:000009">
    <property type="entry name" value="Presequence protease, mitochondrial"/>
    <property type="match status" value="1"/>
</dbReference>
<dbReference type="InterPro" id="IPR007863">
    <property type="entry name" value="Peptidase_M16_C"/>
</dbReference>
<gene>
    <name evidence="14" type="primary">LOC110991152</name>
</gene>
<accession>A0A8B8A569</accession>
<dbReference type="PANTHER" id="PTHR43016">
    <property type="entry name" value="PRESEQUENCE PROTEASE"/>
    <property type="match status" value="1"/>
</dbReference>
<feature type="domain" description="Peptidase M16C associated" evidence="12">
    <location>
        <begin position="517"/>
        <end position="764"/>
    </location>
</feature>